<organism evidence="4 5">
    <name type="scientific">Legionella massiliensis</name>
    <dbReference type="NCBI Taxonomy" id="1034943"/>
    <lineage>
        <taxon>Bacteria</taxon>
        <taxon>Pseudomonadati</taxon>
        <taxon>Pseudomonadota</taxon>
        <taxon>Gammaproteobacteria</taxon>
        <taxon>Legionellales</taxon>
        <taxon>Legionellaceae</taxon>
        <taxon>Legionella</taxon>
    </lineage>
</organism>
<dbReference type="PROSITE" id="PS51123">
    <property type="entry name" value="OMPA_2"/>
    <property type="match status" value="1"/>
</dbReference>
<name>A0A078KRN9_9GAMM</name>
<dbReference type="InterPro" id="IPR036737">
    <property type="entry name" value="OmpA-like_sf"/>
</dbReference>
<gene>
    <name evidence="4" type="primary">yiaD_1</name>
    <name evidence="4" type="ORF">BN59_00009</name>
</gene>
<protein>
    <submittedName>
        <fullName evidence="4">Inner membrane lipoprotein YiaD</fullName>
    </submittedName>
</protein>
<dbReference type="SUPFAM" id="SSF103088">
    <property type="entry name" value="OmpA-like"/>
    <property type="match status" value="1"/>
</dbReference>
<dbReference type="eggNOG" id="COG2885">
    <property type="taxonomic scope" value="Bacteria"/>
</dbReference>
<evidence type="ECO:0000256" key="1">
    <source>
        <dbReference type="PROSITE-ProRule" id="PRU00473"/>
    </source>
</evidence>
<dbReference type="PANTHER" id="PTHR30329">
    <property type="entry name" value="STATOR ELEMENT OF FLAGELLAR MOTOR COMPLEX"/>
    <property type="match status" value="1"/>
</dbReference>
<dbReference type="AlphaFoldDB" id="A0A078KRN9"/>
<accession>A0A078KRN9</accession>
<dbReference type="CDD" id="cd07185">
    <property type="entry name" value="OmpA_C-like"/>
    <property type="match status" value="1"/>
</dbReference>
<reference evidence="4 5" key="1">
    <citation type="submission" date="2014-06" db="EMBL/GenBank/DDBJ databases">
        <authorList>
            <person name="Urmite Genomes Urmite Genomes"/>
        </authorList>
    </citation>
    <scope>NUCLEOTIDE SEQUENCE [LARGE SCALE GENOMIC DNA]</scope>
</reference>
<dbReference type="InterPro" id="IPR050330">
    <property type="entry name" value="Bact_OuterMem_StrucFunc"/>
</dbReference>
<proteinExistence type="predicted"/>
<keyword evidence="2" id="KW-0812">Transmembrane</keyword>
<keyword evidence="1 2" id="KW-0472">Membrane</keyword>
<dbReference type="NCBIfam" id="NF038224">
    <property type="entry name" value="OmpA_like_CmpA"/>
    <property type="match status" value="1"/>
</dbReference>
<keyword evidence="4" id="KW-0449">Lipoprotein</keyword>
<feature type="transmembrane region" description="Helical" evidence="2">
    <location>
        <begin position="47"/>
        <end position="77"/>
    </location>
</feature>
<evidence type="ECO:0000259" key="3">
    <source>
        <dbReference type="PROSITE" id="PS51123"/>
    </source>
</evidence>
<dbReference type="RefSeq" id="WP_043872411.1">
    <property type="nucleotide sequence ID" value="NZ_CCVW01000001.1"/>
</dbReference>
<dbReference type="EMBL" id="CCSB01000001">
    <property type="protein sequence ID" value="CDZ75751.1"/>
    <property type="molecule type" value="Genomic_DNA"/>
</dbReference>
<keyword evidence="5" id="KW-1185">Reference proteome</keyword>
<dbReference type="Pfam" id="PF00691">
    <property type="entry name" value="OmpA"/>
    <property type="match status" value="1"/>
</dbReference>
<sequence length="232" mass="25130">MSHKSSLGHLAFVSLLSLAISGCFHAPYNNFKPYHRVYETTSPGAAVGAAATIAAGGAPVIAGAALGAAVGATVGLYKDSKPSVIRELQKLDIQYVEYGDTITLIVPTDRYFIFNSARFNELCFPGLSDLVKLIKMYPVACPIYVAGFTDNVGSRYSKNMMSQARAERMVSFLWANGIPARRLIAEGYGDKNPVGDNHIIHGSAYNRRLEIQIFKYCAAQKSEAPPYLGPTK</sequence>
<dbReference type="InterPro" id="IPR006665">
    <property type="entry name" value="OmpA-like"/>
</dbReference>
<evidence type="ECO:0000313" key="5">
    <source>
        <dbReference type="Proteomes" id="UP000044071"/>
    </source>
</evidence>
<dbReference type="PROSITE" id="PS51257">
    <property type="entry name" value="PROKAR_LIPOPROTEIN"/>
    <property type="match status" value="1"/>
</dbReference>
<dbReference type="Gene3D" id="3.30.1330.60">
    <property type="entry name" value="OmpA-like domain"/>
    <property type="match status" value="1"/>
</dbReference>
<dbReference type="STRING" id="1034943.BN59_00009"/>
<dbReference type="GO" id="GO:0016020">
    <property type="term" value="C:membrane"/>
    <property type="evidence" value="ECO:0007669"/>
    <property type="project" value="UniProtKB-UniRule"/>
</dbReference>
<feature type="domain" description="OmpA-like" evidence="3">
    <location>
        <begin position="99"/>
        <end position="217"/>
    </location>
</feature>
<keyword evidence="2" id="KW-1133">Transmembrane helix</keyword>
<dbReference type="Proteomes" id="UP000044071">
    <property type="component" value="Unassembled WGS sequence"/>
</dbReference>
<dbReference type="PANTHER" id="PTHR30329:SF21">
    <property type="entry name" value="LIPOPROTEIN YIAD-RELATED"/>
    <property type="match status" value="1"/>
</dbReference>
<evidence type="ECO:0000313" key="4">
    <source>
        <dbReference type="EMBL" id="CDZ75751.1"/>
    </source>
</evidence>
<evidence type="ECO:0000256" key="2">
    <source>
        <dbReference type="SAM" id="Phobius"/>
    </source>
</evidence>
<dbReference type="OrthoDB" id="5652883at2"/>